<dbReference type="SUPFAM" id="SSF58104">
    <property type="entry name" value="Methyl-accepting chemotaxis protein (MCP) signaling domain"/>
    <property type="match status" value="1"/>
</dbReference>
<evidence type="ECO:0000313" key="8">
    <source>
        <dbReference type="Proteomes" id="UP001597176"/>
    </source>
</evidence>
<name>A0ABW3WUV6_9HYPH</name>
<keyword evidence="4" id="KW-0472">Membrane</keyword>
<dbReference type="EMBL" id="JBHTND010000003">
    <property type="protein sequence ID" value="MFD1300635.1"/>
    <property type="molecule type" value="Genomic_DNA"/>
</dbReference>
<sequence>MSVATSLNVRLPVIIVGLAMASTALMGGLSWYSARAGLADAVQERLEFAASARKTGLELIADRVKGDLLATANNSQVASNVGDLIEAFDPTKAEHAGLVQAFTSPATAQERMAVEGTGTMYGRRHAKVQEVARKLVERPGYADLLFVDEEGRIVYTTTKSADFAHSLAEPELQKSGLAQLVERLKAAEPDAILYQDFAAYPAEAGPSAFLGRTVSRRANVAMGTGQAASRIGFLVLRVTPALFDATLSERNGLGATGQVMAVGADNLLRSNPPLNVSTKAGSPAAAIGLAAESIKTGKSFVYASGDGDRLAATSPVSILGSPWTIVAEQSQDEALHSVGSLTRSLILSALAVLAATALLGLLFARSIVRPLGALARALQALARRETLDEVPGSRRADEIGEIARAVVTIRDISLEEAAQQLRTTEAARTREETERRALLRELADGFERSVGRIVDGVSAASTSLHDASNTMTTTVDGTVRRSTSVAATAHQTAGNVNAVAAAAEELGATVQEIGRQVEQAADMSRSAVEEASRTAETMRTLSGAATRIGDVVGMVSQIASQTNLLALNATIEAARAGEAGRGFAVVAAEVKNLAEQTSRATAEIHQQVAAIQGATSGASGAIQGIVSRIESMSMVTSSIAAAVEEQSLTTQEIVRNMGQASAGTGAMTTDIEEVARSATEAGTSAGKVLRASEDLSSQSDSLRAEVGQFLATVRAA</sequence>
<comment type="caution">
    <text evidence="7">The sequence shown here is derived from an EMBL/GenBank/DDBJ whole genome shotgun (WGS) entry which is preliminary data.</text>
</comment>
<proteinExistence type="inferred from homology"/>
<feature type="domain" description="Methyl-accepting transducer" evidence="5">
    <location>
        <begin position="460"/>
        <end position="696"/>
    </location>
</feature>
<dbReference type="PROSITE" id="PS50885">
    <property type="entry name" value="HAMP"/>
    <property type="match status" value="1"/>
</dbReference>
<dbReference type="Gene3D" id="6.10.340.10">
    <property type="match status" value="1"/>
</dbReference>
<dbReference type="Proteomes" id="UP001597176">
    <property type="component" value="Unassembled WGS sequence"/>
</dbReference>
<reference evidence="8" key="1">
    <citation type="journal article" date="2019" name="Int. J. Syst. Evol. Microbiol.">
        <title>The Global Catalogue of Microorganisms (GCM) 10K type strain sequencing project: providing services to taxonomists for standard genome sequencing and annotation.</title>
        <authorList>
            <consortium name="The Broad Institute Genomics Platform"/>
            <consortium name="The Broad Institute Genome Sequencing Center for Infectious Disease"/>
            <person name="Wu L."/>
            <person name="Ma J."/>
        </authorList>
    </citation>
    <scope>NUCLEOTIDE SEQUENCE [LARGE SCALE GENOMIC DNA]</scope>
    <source>
        <strain evidence="8">CCUG 56108</strain>
    </source>
</reference>
<feature type="domain" description="HAMP" evidence="6">
    <location>
        <begin position="365"/>
        <end position="419"/>
    </location>
</feature>
<keyword evidence="4" id="KW-1133">Transmembrane helix</keyword>
<dbReference type="PANTHER" id="PTHR32089:SF112">
    <property type="entry name" value="LYSOZYME-LIKE PROTEIN-RELATED"/>
    <property type="match status" value="1"/>
</dbReference>
<keyword evidence="1 3" id="KW-0807">Transducer</keyword>
<keyword evidence="4" id="KW-0812">Transmembrane</keyword>
<evidence type="ECO:0000313" key="7">
    <source>
        <dbReference type="EMBL" id="MFD1300635.1"/>
    </source>
</evidence>
<feature type="transmembrane region" description="Helical" evidence="4">
    <location>
        <begin position="12"/>
        <end position="32"/>
    </location>
</feature>
<dbReference type="Gene3D" id="1.10.287.950">
    <property type="entry name" value="Methyl-accepting chemotaxis protein"/>
    <property type="match status" value="1"/>
</dbReference>
<evidence type="ECO:0000259" key="5">
    <source>
        <dbReference type="PROSITE" id="PS50111"/>
    </source>
</evidence>
<accession>A0ABW3WUV6</accession>
<dbReference type="InterPro" id="IPR003660">
    <property type="entry name" value="HAMP_dom"/>
</dbReference>
<dbReference type="SMART" id="SM00283">
    <property type="entry name" value="MA"/>
    <property type="match status" value="1"/>
</dbReference>
<dbReference type="InterPro" id="IPR004089">
    <property type="entry name" value="MCPsignal_dom"/>
</dbReference>
<dbReference type="RefSeq" id="WP_238203530.1">
    <property type="nucleotide sequence ID" value="NZ_JBHTND010000003.1"/>
</dbReference>
<dbReference type="CDD" id="cd18774">
    <property type="entry name" value="PDC2_HK_sensor"/>
    <property type="match status" value="1"/>
</dbReference>
<protein>
    <submittedName>
        <fullName evidence="7">Methyl-accepting chemotaxis protein</fullName>
    </submittedName>
</protein>
<dbReference type="Pfam" id="PF00015">
    <property type="entry name" value="MCPsignal"/>
    <property type="match status" value="1"/>
</dbReference>
<gene>
    <name evidence="7" type="ORF">ACFQ4G_03420</name>
</gene>
<evidence type="ECO:0000256" key="1">
    <source>
        <dbReference type="ARBA" id="ARBA00023224"/>
    </source>
</evidence>
<evidence type="ECO:0000256" key="3">
    <source>
        <dbReference type="PROSITE-ProRule" id="PRU00284"/>
    </source>
</evidence>
<feature type="transmembrane region" description="Helical" evidence="4">
    <location>
        <begin position="345"/>
        <end position="364"/>
    </location>
</feature>
<evidence type="ECO:0000256" key="4">
    <source>
        <dbReference type="SAM" id="Phobius"/>
    </source>
</evidence>
<evidence type="ECO:0000259" key="6">
    <source>
        <dbReference type="PROSITE" id="PS50885"/>
    </source>
</evidence>
<dbReference type="PROSITE" id="PS50111">
    <property type="entry name" value="CHEMOTAXIS_TRANSDUC_2"/>
    <property type="match status" value="1"/>
</dbReference>
<dbReference type="SUPFAM" id="SSF158472">
    <property type="entry name" value="HAMP domain-like"/>
    <property type="match status" value="1"/>
</dbReference>
<keyword evidence="8" id="KW-1185">Reference proteome</keyword>
<dbReference type="PANTHER" id="PTHR32089">
    <property type="entry name" value="METHYL-ACCEPTING CHEMOTAXIS PROTEIN MCPB"/>
    <property type="match status" value="1"/>
</dbReference>
<comment type="similarity">
    <text evidence="2">Belongs to the methyl-accepting chemotaxis (MCP) protein family.</text>
</comment>
<dbReference type="Pfam" id="PF00672">
    <property type="entry name" value="HAMP"/>
    <property type="match status" value="1"/>
</dbReference>
<organism evidence="7 8">
    <name type="scientific">Methylobacterium marchantiae</name>
    <dbReference type="NCBI Taxonomy" id="600331"/>
    <lineage>
        <taxon>Bacteria</taxon>
        <taxon>Pseudomonadati</taxon>
        <taxon>Pseudomonadota</taxon>
        <taxon>Alphaproteobacteria</taxon>
        <taxon>Hyphomicrobiales</taxon>
        <taxon>Methylobacteriaceae</taxon>
        <taxon>Methylobacterium</taxon>
    </lineage>
</organism>
<evidence type="ECO:0000256" key="2">
    <source>
        <dbReference type="ARBA" id="ARBA00029447"/>
    </source>
</evidence>
<dbReference type="SMART" id="SM00304">
    <property type="entry name" value="HAMP"/>
    <property type="match status" value="1"/>
</dbReference>